<dbReference type="InterPro" id="IPR010093">
    <property type="entry name" value="SinI_DNA-bd"/>
</dbReference>
<dbReference type="Pfam" id="PF12728">
    <property type="entry name" value="HTH_17"/>
    <property type="match status" value="1"/>
</dbReference>
<feature type="domain" description="Helix-turn-helix" evidence="1">
    <location>
        <begin position="41"/>
        <end position="91"/>
    </location>
</feature>
<dbReference type="InterPro" id="IPR041657">
    <property type="entry name" value="HTH_17"/>
</dbReference>
<dbReference type="NCBIfam" id="TIGR01764">
    <property type="entry name" value="excise"/>
    <property type="match status" value="1"/>
</dbReference>
<protein>
    <submittedName>
        <fullName evidence="2">Helix-turn-helix domain-containing protein</fullName>
    </submittedName>
</protein>
<sequence length="123" mass="14328">MERMEERLSSVEATLQQLGPVQVLQERLSQLESNIYSTKNMLTFDEACRYLGVSESLLYKLTSTKDVPHFKPRGKMLYFSKAELDAWLSQNPVKTLKQASQEVADEARMTPYFNRKRYGKRTK</sequence>
<evidence type="ECO:0000313" key="3">
    <source>
        <dbReference type="Proteomes" id="UP000886851"/>
    </source>
</evidence>
<evidence type="ECO:0000313" key="2">
    <source>
        <dbReference type="EMBL" id="HIY87188.1"/>
    </source>
</evidence>
<reference evidence="2" key="2">
    <citation type="submission" date="2021-04" db="EMBL/GenBank/DDBJ databases">
        <authorList>
            <person name="Gilroy R."/>
        </authorList>
    </citation>
    <scope>NUCLEOTIDE SEQUENCE</scope>
    <source>
        <strain evidence="2">Gambia2-208</strain>
    </source>
</reference>
<dbReference type="EMBL" id="DXCV01000007">
    <property type="protein sequence ID" value="HIY87188.1"/>
    <property type="molecule type" value="Genomic_DNA"/>
</dbReference>
<dbReference type="InterPro" id="IPR009061">
    <property type="entry name" value="DNA-bd_dom_put_sf"/>
</dbReference>
<dbReference type="Proteomes" id="UP000886851">
    <property type="component" value="Unassembled WGS sequence"/>
</dbReference>
<reference evidence="2" key="1">
    <citation type="journal article" date="2021" name="PeerJ">
        <title>Extensive microbial diversity within the chicken gut microbiome revealed by metagenomics and culture.</title>
        <authorList>
            <person name="Gilroy R."/>
            <person name="Ravi A."/>
            <person name="Getino M."/>
            <person name="Pursley I."/>
            <person name="Horton D.L."/>
            <person name="Alikhan N.F."/>
            <person name="Baker D."/>
            <person name="Gharbi K."/>
            <person name="Hall N."/>
            <person name="Watson M."/>
            <person name="Adriaenssens E.M."/>
            <person name="Foster-Nyarko E."/>
            <person name="Jarju S."/>
            <person name="Secka A."/>
            <person name="Antonio M."/>
            <person name="Oren A."/>
            <person name="Chaudhuri R.R."/>
            <person name="La Ragione R."/>
            <person name="Hildebrand F."/>
            <person name="Pallen M.J."/>
        </authorList>
    </citation>
    <scope>NUCLEOTIDE SEQUENCE</scope>
    <source>
        <strain evidence="2">Gambia2-208</strain>
    </source>
</reference>
<gene>
    <name evidence="2" type="ORF">H9824_00575</name>
</gene>
<dbReference type="SUPFAM" id="SSF46955">
    <property type="entry name" value="Putative DNA-binding domain"/>
    <property type="match status" value="1"/>
</dbReference>
<evidence type="ECO:0000259" key="1">
    <source>
        <dbReference type="Pfam" id="PF12728"/>
    </source>
</evidence>
<dbReference type="AlphaFoldDB" id="A0A9D2CJQ6"/>
<organism evidence="2 3">
    <name type="scientific">Candidatus Bacteroides pullicola</name>
    <dbReference type="NCBI Taxonomy" id="2838475"/>
    <lineage>
        <taxon>Bacteria</taxon>
        <taxon>Pseudomonadati</taxon>
        <taxon>Bacteroidota</taxon>
        <taxon>Bacteroidia</taxon>
        <taxon>Bacteroidales</taxon>
        <taxon>Bacteroidaceae</taxon>
        <taxon>Bacteroides</taxon>
    </lineage>
</organism>
<comment type="caution">
    <text evidence="2">The sequence shown here is derived from an EMBL/GenBank/DDBJ whole genome shotgun (WGS) entry which is preliminary data.</text>
</comment>
<dbReference type="GO" id="GO:0003677">
    <property type="term" value="F:DNA binding"/>
    <property type="evidence" value="ECO:0007669"/>
    <property type="project" value="InterPro"/>
</dbReference>
<accession>A0A9D2CJQ6</accession>
<name>A0A9D2CJQ6_9BACE</name>
<proteinExistence type="predicted"/>